<evidence type="ECO:0000313" key="8">
    <source>
        <dbReference type="EMBL" id="VAX23028.1"/>
    </source>
</evidence>
<keyword evidence="6 7" id="KW-0472">Membrane</keyword>
<feature type="transmembrane region" description="Helical" evidence="7">
    <location>
        <begin position="200"/>
        <end position="220"/>
    </location>
</feature>
<feature type="transmembrane region" description="Helical" evidence="7">
    <location>
        <begin position="288"/>
        <end position="311"/>
    </location>
</feature>
<dbReference type="InterPro" id="IPR003524">
    <property type="entry name" value="PNAcMuramoyl-5peptid_Trfase"/>
</dbReference>
<dbReference type="GO" id="GO:0071555">
    <property type="term" value="P:cell wall organization"/>
    <property type="evidence" value="ECO:0007669"/>
    <property type="project" value="TreeGrafter"/>
</dbReference>
<dbReference type="Pfam" id="PF00953">
    <property type="entry name" value="Glycos_transf_4"/>
    <property type="match status" value="1"/>
</dbReference>
<dbReference type="PROSITE" id="PS01347">
    <property type="entry name" value="MRAY_1"/>
    <property type="match status" value="1"/>
</dbReference>
<evidence type="ECO:0000256" key="5">
    <source>
        <dbReference type="ARBA" id="ARBA00022989"/>
    </source>
</evidence>
<evidence type="ECO:0000256" key="7">
    <source>
        <dbReference type="SAM" id="Phobius"/>
    </source>
</evidence>
<feature type="transmembrane region" description="Helical" evidence="7">
    <location>
        <begin position="338"/>
        <end position="357"/>
    </location>
</feature>
<dbReference type="GO" id="GO:0044038">
    <property type="term" value="P:cell wall macromolecule biosynthetic process"/>
    <property type="evidence" value="ECO:0007669"/>
    <property type="project" value="TreeGrafter"/>
</dbReference>
<dbReference type="AlphaFoldDB" id="A0A3B1CGC7"/>
<sequence length="360" mass="39798">MLYHLLYPLNEHFSALNVFRYITFRSIYAIITAFVIALILGPYMIRWLKKRNIGEKIRDDGPQTHMSKAGTPTMGGLIIFIALISTTFLWADFMNSYVLIAMFSVTAFAAIGLYDDYVKLKGSCNGISGKSKLGYQFIAAFVIVMSIYISQGGDPFVTTVHIPFLKNVHPDMGLFYIPFAMLVIVGSANAVNLTDGLDGLAIGPILISFMAYLVICYITGHAKFASYLNIPHVSQISEVTVFCAAVAGASLGFLWYNFYPAMIFMGNVGSLALGGALGAVAVMSKQEIILIVIGGIFVAEALSVIIQVMWFKFTGRRVFRMAPIHHHFEELGWPEPQVIIRFWIVAMTLALLSLSTLKLR</sequence>
<comment type="similarity">
    <text evidence="2">Belongs to the glycosyltransferase 4 family. MraY subfamily.</text>
</comment>
<dbReference type="InterPro" id="IPR000715">
    <property type="entry name" value="Glycosyl_transferase_4"/>
</dbReference>
<dbReference type="PANTHER" id="PTHR22926:SF5">
    <property type="entry name" value="PHOSPHO-N-ACETYLMURAMOYL-PENTAPEPTIDE-TRANSFERASE HOMOLOG"/>
    <property type="match status" value="1"/>
</dbReference>
<organism evidence="8">
    <name type="scientific">hydrothermal vent metagenome</name>
    <dbReference type="NCBI Taxonomy" id="652676"/>
    <lineage>
        <taxon>unclassified sequences</taxon>
        <taxon>metagenomes</taxon>
        <taxon>ecological metagenomes</taxon>
    </lineage>
</organism>
<dbReference type="EMBL" id="UOGB01000258">
    <property type="protein sequence ID" value="VAX23028.1"/>
    <property type="molecule type" value="Genomic_DNA"/>
</dbReference>
<feature type="transmembrane region" description="Helical" evidence="7">
    <location>
        <begin position="69"/>
        <end position="91"/>
    </location>
</feature>
<dbReference type="PANTHER" id="PTHR22926">
    <property type="entry name" value="PHOSPHO-N-ACETYLMURAMOYL-PENTAPEPTIDE-TRANSFERASE"/>
    <property type="match status" value="1"/>
</dbReference>
<feature type="transmembrane region" description="Helical" evidence="7">
    <location>
        <begin position="97"/>
        <end position="114"/>
    </location>
</feature>
<gene>
    <name evidence="8" type="ORF">MNBD_NITROSPINAE03-1645</name>
</gene>
<evidence type="ECO:0000256" key="1">
    <source>
        <dbReference type="ARBA" id="ARBA00004141"/>
    </source>
</evidence>
<keyword evidence="3 8" id="KW-0808">Transferase</keyword>
<proteinExistence type="inferred from homology"/>
<protein>
    <submittedName>
        <fullName evidence="8">Phospho-N-acetylmuramoyl-pentapeptide-transferase</fullName>
        <ecNumber evidence="8">2.7.8.13</ecNumber>
    </submittedName>
</protein>
<dbReference type="CDD" id="cd06852">
    <property type="entry name" value="GT_MraY"/>
    <property type="match status" value="1"/>
</dbReference>
<dbReference type="GO" id="GO:0008963">
    <property type="term" value="F:phospho-N-acetylmuramoyl-pentapeptide-transferase activity"/>
    <property type="evidence" value="ECO:0007669"/>
    <property type="project" value="InterPro"/>
</dbReference>
<reference evidence="8" key="1">
    <citation type="submission" date="2018-06" db="EMBL/GenBank/DDBJ databases">
        <authorList>
            <person name="Zhirakovskaya E."/>
        </authorList>
    </citation>
    <scope>NUCLEOTIDE SEQUENCE</scope>
</reference>
<feature type="transmembrane region" description="Helical" evidence="7">
    <location>
        <begin position="27"/>
        <end position="48"/>
    </location>
</feature>
<dbReference type="Pfam" id="PF10555">
    <property type="entry name" value="MraY_sig1"/>
    <property type="match status" value="1"/>
</dbReference>
<evidence type="ECO:0000256" key="3">
    <source>
        <dbReference type="ARBA" id="ARBA00022679"/>
    </source>
</evidence>
<keyword evidence="5 7" id="KW-1133">Transmembrane helix</keyword>
<evidence type="ECO:0000256" key="4">
    <source>
        <dbReference type="ARBA" id="ARBA00022692"/>
    </source>
</evidence>
<evidence type="ECO:0000256" key="6">
    <source>
        <dbReference type="ARBA" id="ARBA00023136"/>
    </source>
</evidence>
<comment type="subcellular location">
    <subcellularLocation>
        <location evidence="1">Membrane</location>
        <topology evidence="1">Multi-pass membrane protein</topology>
    </subcellularLocation>
</comment>
<dbReference type="NCBIfam" id="TIGR00445">
    <property type="entry name" value="mraY"/>
    <property type="match status" value="1"/>
</dbReference>
<name>A0A3B1CGC7_9ZZZZ</name>
<dbReference type="PROSITE" id="PS01348">
    <property type="entry name" value="MRAY_2"/>
    <property type="match status" value="1"/>
</dbReference>
<feature type="transmembrane region" description="Helical" evidence="7">
    <location>
        <begin position="173"/>
        <end position="193"/>
    </location>
</feature>
<dbReference type="GO" id="GO:0005886">
    <property type="term" value="C:plasma membrane"/>
    <property type="evidence" value="ECO:0007669"/>
    <property type="project" value="TreeGrafter"/>
</dbReference>
<dbReference type="EC" id="2.7.8.13" evidence="8"/>
<feature type="transmembrane region" description="Helical" evidence="7">
    <location>
        <begin position="135"/>
        <end position="153"/>
    </location>
</feature>
<accession>A0A3B1CGC7</accession>
<feature type="transmembrane region" description="Helical" evidence="7">
    <location>
        <begin position="263"/>
        <end position="282"/>
    </location>
</feature>
<dbReference type="InterPro" id="IPR018480">
    <property type="entry name" value="PNAcMuramoyl-5peptid_Trfase_CS"/>
</dbReference>
<evidence type="ECO:0000256" key="2">
    <source>
        <dbReference type="ARBA" id="ARBA00005583"/>
    </source>
</evidence>
<keyword evidence="4 7" id="KW-0812">Transmembrane</keyword>
<dbReference type="HAMAP" id="MF_00038">
    <property type="entry name" value="MraY"/>
    <property type="match status" value="1"/>
</dbReference>